<dbReference type="AlphaFoldDB" id="A0ABD1U6L1"/>
<accession>A0ABD1U6L1</accession>
<comment type="caution">
    <text evidence="1">The sequence shown here is derived from an EMBL/GenBank/DDBJ whole genome shotgun (WGS) entry which is preliminary data.</text>
</comment>
<gene>
    <name evidence="1" type="ORF">Fot_24577</name>
</gene>
<protein>
    <submittedName>
        <fullName evidence="1">Alpha/beta-hydrolase superfamily protein</fullName>
    </submittedName>
</protein>
<dbReference type="Proteomes" id="UP001604277">
    <property type="component" value="Unassembled WGS sequence"/>
</dbReference>
<evidence type="ECO:0000313" key="1">
    <source>
        <dbReference type="EMBL" id="KAL2520654.1"/>
    </source>
</evidence>
<dbReference type="InterPro" id="IPR008547">
    <property type="entry name" value="DUF829_TMEM53"/>
</dbReference>
<reference evidence="2" key="1">
    <citation type="submission" date="2024-07" db="EMBL/GenBank/DDBJ databases">
        <title>Two chromosome-level genome assemblies of Korean endemic species Abeliophyllum distichum and Forsythia ovata (Oleaceae).</title>
        <authorList>
            <person name="Jang H."/>
        </authorList>
    </citation>
    <scope>NUCLEOTIDE SEQUENCE [LARGE SCALE GENOMIC DNA]</scope>
</reference>
<sequence>MEASACISRSSGRYISHSLLKNPSLEFPFTEIHYHRSRLPLTYAPFFRPTQFHPHCHSGFKFPTSKTHFLNRFFSSSLSTFQAPHISIPHNHFARIFSGPKGKSFDWNFALERGINAENIGIVDDKSPEVTVVLLGWLGAKRKHLRRYVELYNEMGIHTVTFVASVRDVLSFDLGRRLEERIAGLTRELASWLSESENDGRERFLIFHTFSNTGWLAYGAILDNLKEWEDLLGKIKGCIVDSGGDPNIDPKVWAAGFTTALLKKSSSATYPSSDAGGRTELGSGINESKIVQKEPLLIETLFLSAFERLFSFLLNLPDVNKRLMKIVSALTKNQPLCPQLYLYSTADKVIPFQAVESFIEEQRRIGKQVSSFNFGSSPHVDHYRNFPDAYTSQLHTFLKECLFVVGKL</sequence>
<evidence type="ECO:0000313" key="2">
    <source>
        <dbReference type="Proteomes" id="UP001604277"/>
    </source>
</evidence>
<dbReference type="SUPFAM" id="SSF53474">
    <property type="entry name" value="alpha/beta-Hydrolases"/>
    <property type="match status" value="1"/>
</dbReference>
<dbReference type="EMBL" id="JBFOLJ010000007">
    <property type="protein sequence ID" value="KAL2520654.1"/>
    <property type="molecule type" value="Genomic_DNA"/>
</dbReference>
<dbReference type="PANTHER" id="PTHR12265:SF11">
    <property type="entry name" value="ALPHA_BETA-HYDROLASES SUPERFAMILY PROTEIN"/>
    <property type="match status" value="1"/>
</dbReference>
<organism evidence="1 2">
    <name type="scientific">Forsythia ovata</name>
    <dbReference type="NCBI Taxonomy" id="205694"/>
    <lineage>
        <taxon>Eukaryota</taxon>
        <taxon>Viridiplantae</taxon>
        <taxon>Streptophyta</taxon>
        <taxon>Embryophyta</taxon>
        <taxon>Tracheophyta</taxon>
        <taxon>Spermatophyta</taxon>
        <taxon>Magnoliopsida</taxon>
        <taxon>eudicotyledons</taxon>
        <taxon>Gunneridae</taxon>
        <taxon>Pentapetalae</taxon>
        <taxon>asterids</taxon>
        <taxon>lamiids</taxon>
        <taxon>Lamiales</taxon>
        <taxon>Oleaceae</taxon>
        <taxon>Forsythieae</taxon>
        <taxon>Forsythia</taxon>
    </lineage>
</organism>
<keyword evidence="2" id="KW-1185">Reference proteome</keyword>
<dbReference type="PANTHER" id="PTHR12265">
    <property type="entry name" value="TRANSMEMBRANE PROTEIN 53"/>
    <property type="match status" value="1"/>
</dbReference>
<name>A0ABD1U6L1_9LAMI</name>
<dbReference type="Pfam" id="PF05705">
    <property type="entry name" value="DUF829"/>
    <property type="match status" value="1"/>
</dbReference>
<proteinExistence type="predicted"/>
<dbReference type="InterPro" id="IPR029058">
    <property type="entry name" value="AB_hydrolase_fold"/>
</dbReference>